<organism evidence="9 10">
    <name type="scientific">Arenimonas metalli CF5-1</name>
    <dbReference type="NCBI Taxonomy" id="1384056"/>
    <lineage>
        <taxon>Bacteria</taxon>
        <taxon>Pseudomonadati</taxon>
        <taxon>Pseudomonadota</taxon>
        <taxon>Gammaproteobacteria</taxon>
        <taxon>Lysobacterales</taxon>
        <taxon>Lysobacteraceae</taxon>
        <taxon>Arenimonas</taxon>
    </lineage>
</organism>
<dbReference type="Pfam" id="PF01145">
    <property type="entry name" value="Band_7"/>
    <property type="match status" value="1"/>
</dbReference>
<dbReference type="CDD" id="cd03404">
    <property type="entry name" value="SPFH_HflK"/>
    <property type="match status" value="1"/>
</dbReference>
<name>A0A091ANC3_9GAMM</name>
<feature type="region of interest" description="Disordered" evidence="7">
    <location>
        <begin position="345"/>
        <end position="370"/>
    </location>
</feature>
<comment type="subunit">
    <text evidence="6">HflC and HflK may interact to form a multimeric complex.</text>
</comment>
<keyword evidence="3" id="KW-0812">Transmembrane</keyword>
<dbReference type="STRING" id="1384056.N787_05340"/>
<evidence type="ECO:0000259" key="8">
    <source>
        <dbReference type="SMART" id="SM00244"/>
    </source>
</evidence>
<comment type="subcellular location">
    <subcellularLocation>
        <location evidence="1">Membrane</location>
        <topology evidence="1">Single-pass membrane protein</topology>
    </subcellularLocation>
</comment>
<dbReference type="eggNOG" id="COG0330">
    <property type="taxonomic scope" value="Bacteria"/>
</dbReference>
<keyword evidence="5" id="KW-0472">Membrane</keyword>
<evidence type="ECO:0000256" key="3">
    <source>
        <dbReference type="ARBA" id="ARBA00022692"/>
    </source>
</evidence>
<gene>
    <name evidence="9" type="ORF">N787_05340</name>
</gene>
<dbReference type="PATRIC" id="fig|1384056.3.peg.2582"/>
<dbReference type="Gene3D" id="3.30.479.30">
    <property type="entry name" value="Band 7 domain"/>
    <property type="match status" value="1"/>
</dbReference>
<evidence type="ECO:0000313" key="9">
    <source>
        <dbReference type="EMBL" id="KFN41693.1"/>
    </source>
</evidence>
<feature type="compositionally biased region" description="Low complexity" evidence="7">
    <location>
        <begin position="346"/>
        <end position="360"/>
    </location>
</feature>
<evidence type="ECO:0000256" key="6">
    <source>
        <dbReference type="RuleBase" id="RU364113"/>
    </source>
</evidence>
<feature type="region of interest" description="Disordered" evidence="7">
    <location>
        <begin position="1"/>
        <end position="21"/>
    </location>
</feature>
<dbReference type="InterPro" id="IPR001107">
    <property type="entry name" value="Band_7"/>
</dbReference>
<evidence type="ECO:0000256" key="5">
    <source>
        <dbReference type="ARBA" id="ARBA00023136"/>
    </source>
</evidence>
<dbReference type="GO" id="GO:0016020">
    <property type="term" value="C:membrane"/>
    <property type="evidence" value="ECO:0007669"/>
    <property type="project" value="UniProtKB-SubCell"/>
</dbReference>
<evidence type="ECO:0000256" key="1">
    <source>
        <dbReference type="ARBA" id="ARBA00004167"/>
    </source>
</evidence>
<evidence type="ECO:0000313" key="10">
    <source>
        <dbReference type="Proteomes" id="UP000029393"/>
    </source>
</evidence>
<dbReference type="SMART" id="SM00244">
    <property type="entry name" value="PHB"/>
    <property type="match status" value="1"/>
</dbReference>
<dbReference type="InterPro" id="IPR001972">
    <property type="entry name" value="Stomatin_HflK_fam"/>
</dbReference>
<keyword evidence="4" id="KW-1133">Transmembrane helix</keyword>
<dbReference type="SUPFAM" id="SSF117892">
    <property type="entry name" value="Band 7/SPFH domain"/>
    <property type="match status" value="1"/>
</dbReference>
<dbReference type="AlphaFoldDB" id="A0A091ANC3"/>
<dbReference type="RefSeq" id="WP_052575480.1">
    <property type="nucleotide sequence ID" value="NZ_AVCK01000063.1"/>
</dbReference>
<reference evidence="9 10" key="1">
    <citation type="submission" date="2013-09" db="EMBL/GenBank/DDBJ databases">
        <title>Genome sequencing of Arenimonas metalli.</title>
        <authorList>
            <person name="Chen F."/>
            <person name="Wang G."/>
        </authorList>
    </citation>
    <scope>NUCLEOTIDE SEQUENCE [LARGE SCALE GENOMIC DNA]</scope>
    <source>
        <strain evidence="9 10">CF5-1</strain>
    </source>
</reference>
<dbReference type="NCBIfam" id="TIGR01933">
    <property type="entry name" value="hflK"/>
    <property type="match status" value="1"/>
</dbReference>
<dbReference type="InterPro" id="IPR036013">
    <property type="entry name" value="Band_7/SPFH_dom_sf"/>
</dbReference>
<evidence type="ECO:0000256" key="7">
    <source>
        <dbReference type="SAM" id="MobiDB-lite"/>
    </source>
</evidence>
<accession>A0A091ANC3</accession>
<comment type="function">
    <text evidence="6">HflC and HflK could encode or regulate a protease.</text>
</comment>
<comment type="caution">
    <text evidence="9">The sequence shown here is derived from an EMBL/GenBank/DDBJ whole genome shotgun (WGS) entry which is preliminary data.</text>
</comment>
<dbReference type="PANTHER" id="PTHR43327:SF2">
    <property type="entry name" value="MODULATOR OF FTSH PROTEASE HFLK"/>
    <property type="match status" value="1"/>
</dbReference>
<evidence type="ECO:0000256" key="2">
    <source>
        <dbReference type="ARBA" id="ARBA00006971"/>
    </source>
</evidence>
<dbReference type="PANTHER" id="PTHR43327">
    <property type="entry name" value="STOMATIN-LIKE PROTEIN 2, MITOCHONDRIAL"/>
    <property type="match status" value="1"/>
</dbReference>
<evidence type="ECO:0000256" key="4">
    <source>
        <dbReference type="ARBA" id="ARBA00022989"/>
    </source>
</evidence>
<dbReference type="Proteomes" id="UP000029393">
    <property type="component" value="Unassembled WGS sequence"/>
</dbReference>
<comment type="similarity">
    <text evidence="2 6">Belongs to the band 7/mec-2 family. HflK subfamily.</text>
</comment>
<dbReference type="InterPro" id="IPR010201">
    <property type="entry name" value="HflK"/>
</dbReference>
<feature type="domain" description="Band 7" evidence="8">
    <location>
        <begin position="69"/>
        <end position="229"/>
    </location>
</feature>
<sequence length="370" mass="40686">MAWNQPGKGNQDPWKGKDPGNEVDAFVNRLKGMFGGGSGGGSGRGGPAAGGFNPVPWVIGLVGIWLVFNSFKLMDERQRGVVLRFGEFNRIMTPGPNFKWPWPIETVTIVDATQVVELSDQVRVLTQDENLIDIKFNAQYRRDDPRLFLYGSVNPEQTLRDAAESAVREVVGRSTMDTVLFDRAALVIASQERLQESLNFYQTGLTVVNFNLQDARPPEEVKEAFDDAISAREDKNRIENEARAYASKVLPEARGVAARLRTEAEGYRVATIARAEGDAERFSLLAAEYRQAPEVTRKRLYLETMQQVMASNQKVVGGSDNILYLPIGGTPARAGAPMEAPVVRLPATQAAPAAPEDAAPTRNERRPGGR</sequence>
<dbReference type="InterPro" id="IPR050710">
    <property type="entry name" value="Band7/mec-2_domain"/>
</dbReference>
<keyword evidence="10" id="KW-1185">Reference proteome</keyword>
<dbReference type="EMBL" id="AVCK01000063">
    <property type="protein sequence ID" value="KFN41693.1"/>
    <property type="molecule type" value="Genomic_DNA"/>
</dbReference>
<dbReference type="OrthoDB" id="9779595at2"/>
<proteinExistence type="inferred from homology"/>
<dbReference type="PRINTS" id="PR00721">
    <property type="entry name" value="STOMATIN"/>
</dbReference>
<protein>
    <recommendedName>
        <fullName evidence="6">Protein HflK</fullName>
    </recommendedName>
</protein>